<evidence type="ECO:0000313" key="3">
    <source>
        <dbReference type="Proteomes" id="UP000275078"/>
    </source>
</evidence>
<accession>A0A3N4I363</accession>
<keyword evidence="1" id="KW-0175">Coiled coil</keyword>
<dbReference type="Proteomes" id="UP000275078">
    <property type="component" value="Unassembled WGS sequence"/>
</dbReference>
<evidence type="ECO:0000313" key="2">
    <source>
        <dbReference type="EMBL" id="RPA76294.1"/>
    </source>
</evidence>
<keyword evidence="3" id="KW-1185">Reference proteome</keyword>
<name>A0A3N4I363_ASCIM</name>
<dbReference type="EMBL" id="ML119747">
    <property type="protein sequence ID" value="RPA76294.1"/>
    <property type="molecule type" value="Genomic_DNA"/>
</dbReference>
<dbReference type="AlphaFoldDB" id="A0A3N4I363"/>
<gene>
    <name evidence="2" type="ORF">BJ508DRAFT_365114</name>
</gene>
<organism evidence="2 3">
    <name type="scientific">Ascobolus immersus RN42</name>
    <dbReference type="NCBI Taxonomy" id="1160509"/>
    <lineage>
        <taxon>Eukaryota</taxon>
        <taxon>Fungi</taxon>
        <taxon>Dikarya</taxon>
        <taxon>Ascomycota</taxon>
        <taxon>Pezizomycotina</taxon>
        <taxon>Pezizomycetes</taxon>
        <taxon>Pezizales</taxon>
        <taxon>Ascobolaceae</taxon>
        <taxon>Ascobolus</taxon>
    </lineage>
</organism>
<proteinExistence type="predicted"/>
<feature type="coiled-coil region" evidence="1">
    <location>
        <begin position="186"/>
        <end position="248"/>
    </location>
</feature>
<sequence>MQAPRERHSSNMEMPMEKPMISDGDFVKIDHSPVRISADDHSFNFKSQNHGYAGPASRHSASFVPVPTTPSAIDSSMTHPKADAVFNNPLDLQPVPSEAKQYKVLKGLFDALPLEQRIEWQKQNNNSVIGLPDNLTAWPDKDSDYMNWYAKVVAYAMVEKERSESKDRKMIDLYKTSYDREMEFVKDNIAREINFVKEQVRKADERDEQLEKLKASQHREIMALKEKLKEKDARIAHLEDELMRAKRRSA</sequence>
<protein>
    <submittedName>
        <fullName evidence="2">Uncharacterized protein</fullName>
    </submittedName>
</protein>
<reference evidence="2 3" key="1">
    <citation type="journal article" date="2018" name="Nat. Ecol. Evol.">
        <title>Pezizomycetes genomes reveal the molecular basis of ectomycorrhizal truffle lifestyle.</title>
        <authorList>
            <person name="Murat C."/>
            <person name="Payen T."/>
            <person name="Noel B."/>
            <person name="Kuo A."/>
            <person name="Morin E."/>
            <person name="Chen J."/>
            <person name="Kohler A."/>
            <person name="Krizsan K."/>
            <person name="Balestrini R."/>
            <person name="Da Silva C."/>
            <person name="Montanini B."/>
            <person name="Hainaut M."/>
            <person name="Levati E."/>
            <person name="Barry K.W."/>
            <person name="Belfiori B."/>
            <person name="Cichocki N."/>
            <person name="Clum A."/>
            <person name="Dockter R.B."/>
            <person name="Fauchery L."/>
            <person name="Guy J."/>
            <person name="Iotti M."/>
            <person name="Le Tacon F."/>
            <person name="Lindquist E.A."/>
            <person name="Lipzen A."/>
            <person name="Malagnac F."/>
            <person name="Mello A."/>
            <person name="Molinier V."/>
            <person name="Miyauchi S."/>
            <person name="Poulain J."/>
            <person name="Riccioni C."/>
            <person name="Rubini A."/>
            <person name="Sitrit Y."/>
            <person name="Splivallo R."/>
            <person name="Traeger S."/>
            <person name="Wang M."/>
            <person name="Zifcakova L."/>
            <person name="Wipf D."/>
            <person name="Zambonelli A."/>
            <person name="Paolocci F."/>
            <person name="Nowrousian M."/>
            <person name="Ottonello S."/>
            <person name="Baldrian P."/>
            <person name="Spatafora J.W."/>
            <person name="Henrissat B."/>
            <person name="Nagy L.G."/>
            <person name="Aury J.M."/>
            <person name="Wincker P."/>
            <person name="Grigoriev I.V."/>
            <person name="Bonfante P."/>
            <person name="Martin F.M."/>
        </authorList>
    </citation>
    <scope>NUCLEOTIDE SEQUENCE [LARGE SCALE GENOMIC DNA]</scope>
    <source>
        <strain evidence="2 3">RN42</strain>
    </source>
</reference>
<evidence type="ECO:0000256" key="1">
    <source>
        <dbReference type="SAM" id="Coils"/>
    </source>
</evidence>